<dbReference type="EMBL" id="FNDU01000013">
    <property type="protein sequence ID" value="SDI87338.1"/>
    <property type="molecule type" value="Genomic_DNA"/>
</dbReference>
<keyword evidence="2" id="KW-1185">Reference proteome</keyword>
<dbReference type="Pfam" id="PF06014">
    <property type="entry name" value="YqgQ-like"/>
    <property type="match status" value="1"/>
</dbReference>
<protein>
    <submittedName>
        <fullName evidence="1">Uncharacterized protein YqgQ</fullName>
    </submittedName>
</protein>
<proteinExistence type="predicted"/>
<gene>
    <name evidence="1" type="ORF">SAMN05216352_113115</name>
</gene>
<accession>A0A1G8P4X5</accession>
<dbReference type="AlphaFoldDB" id="A0A1G8P4X5"/>
<dbReference type="Gene3D" id="1.10.287.760">
    <property type="entry name" value="YqgQ-like"/>
    <property type="match status" value="1"/>
</dbReference>
<dbReference type="STRING" id="930129.SAMN05216352_113115"/>
<sequence length="70" mass="8455">MFNEMNSITDIRKWLVQFRTIVYTKDRLADLELMEDEMREAYQMGMLNQEMYQKAMLILLQEKSALSDNK</sequence>
<evidence type="ECO:0000313" key="1">
    <source>
        <dbReference type="EMBL" id="SDI87338.1"/>
    </source>
</evidence>
<dbReference type="SUPFAM" id="SSF158379">
    <property type="entry name" value="YqgQ-like"/>
    <property type="match status" value="1"/>
</dbReference>
<name>A0A1G8P4X5_9BACI</name>
<reference evidence="1 2" key="1">
    <citation type="submission" date="2016-10" db="EMBL/GenBank/DDBJ databases">
        <authorList>
            <person name="de Groot N.N."/>
        </authorList>
    </citation>
    <scope>NUCLEOTIDE SEQUENCE [LARGE SCALE GENOMIC DNA]</scope>
    <source>
        <strain evidence="2">P4B,CCM 7963,CECT 7998,DSM 25260,IBRC-M 10614,KCTC 13821</strain>
    </source>
</reference>
<dbReference type="Proteomes" id="UP000199017">
    <property type="component" value="Unassembled WGS sequence"/>
</dbReference>
<dbReference type="InterPro" id="IPR023164">
    <property type="entry name" value="YqgQ-like_sf"/>
</dbReference>
<organism evidence="1 2">
    <name type="scientific">Alteribacillus bidgolensis</name>
    <dbReference type="NCBI Taxonomy" id="930129"/>
    <lineage>
        <taxon>Bacteria</taxon>
        <taxon>Bacillati</taxon>
        <taxon>Bacillota</taxon>
        <taxon>Bacilli</taxon>
        <taxon>Bacillales</taxon>
        <taxon>Bacillaceae</taxon>
        <taxon>Alteribacillus</taxon>
    </lineage>
</organism>
<dbReference type="InterPro" id="IPR009256">
    <property type="entry name" value="YqgQ-like"/>
</dbReference>
<evidence type="ECO:0000313" key="2">
    <source>
        <dbReference type="Proteomes" id="UP000199017"/>
    </source>
</evidence>